<organism evidence="2 3">
    <name type="scientific">Araneus ventricosus</name>
    <name type="common">Orbweaver spider</name>
    <name type="synonym">Epeira ventricosa</name>
    <dbReference type="NCBI Taxonomy" id="182803"/>
    <lineage>
        <taxon>Eukaryota</taxon>
        <taxon>Metazoa</taxon>
        <taxon>Ecdysozoa</taxon>
        <taxon>Arthropoda</taxon>
        <taxon>Chelicerata</taxon>
        <taxon>Arachnida</taxon>
        <taxon>Araneae</taxon>
        <taxon>Araneomorphae</taxon>
        <taxon>Entelegynae</taxon>
        <taxon>Araneoidea</taxon>
        <taxon>Araneidae</taxon>
        <taxon>Araneus</taxon>
    </lineage>
</organism>
<protein>
    <submittedName>
        <fullName evidence="2">Uncharacterized protein</fullName>
    </submittedName>
</protein>
<dbReference type="EMBL" id="BGPR01045909">
    <property type="protein sequence ID" value="GBO22836.1"/>
    <property type="molecule type" value="Genomic_DNA"/>
</dbReference>
<dbReference type="Proteomes" id="UP000499080">
    <property type="component" value="Unassembled WGS sequence"/>
</dbReference>
<dbReference type="EMBL" id="BGPR01045776">
    <property type="protein sequence ID" value="GBO22720.1"/>
    <property type="molecule type" value="Genomic_DNA"/>
</dbReference>
<proteinExistence type="predicted"/>
<evidence type="ECO:0000313" key="1">
    <source>
        <dbReference type="EMBL" id="GBO22720.1"/>
    </source>
</evidence>
<comment type="caution">
    <text evidence="2">The sequence shown here is derived from an EMBL/GenBank/DDBJ whole genome shotgun (WGS) entry which is preliminary data.</text>
</comment>
<evidence type="ECO:0000313" key="3">
    <source>
        <dbReference type="Proteomes" id="UP000499080"/>
    </source>
</evidence>
<gene>
    <name evidence="2" type="ORF">AVEN_122023_1</name>
    <name evidence="1" type="ORF">AVEN_246672_1</name>
</gene>
<dbReference type="AlphaFoldDB" id="A0A4Y2VFB7"/>
<accession>A0A4Y2VFB7</accession>
<keyword evidence="3" id="KW-1185">Reference proteome</keyword>
<name>A0A4Y2VFB7_ARAVE</name>
<evidence type="ECO:0000313" key="2">
    <source>
        <dbReference type="EMBL" id="GBO22836.1"/>
    </source>
</evidence>
<sequence>MNQCGGGDDNSPFPFLWITDVATSVPTKIRLNFNVPALETEKNSLNDLLYKDPNSIEQIPDITDRFRSYPIRISADIEKEFLQLGIVSEHRYFLRFFYPTENVQIVY</sequence>
<reference evidence="2 3" key="1">
    <citation type="journal article" date="2019" name="Sci. Rep.">
        <title>Orb-weaving spider Araneus ventricosus genome elucidates the spidroin gene catalogue.</title>
        <authorList>
            <person name="Kono N."/>
            <person name="Nakamura H."/>
            <person name="Ohtoshi R."/>
            <person name="Moran D.A.P."/>
            <person name="Shinohara A."/>
            <person name="Yoshida Y."/>
            <person name="Fujiwara M."/>
            <person name="Mori M."/>
            <person name="Tomita M."/>
            <person name="Arakawa K."/>
        </authorList>
    </citation>
    <scope>NUCLEOTIDE SEQUENCE [LARGE SCALE GENOMIC DNA]</scope>
</reference>